<evidence type="ECO:0000256" key="5">
    <source>
        <dbReference type="SAM" id="Phobius"/>
    </source>
</evidence>
<dbReference type="Proteomes" id="UP000695562">
    <property type="component" value="Unassembled WGS sequence"/>
</dbReference>
<organism evidence="6 7">
    <name type="scientific">Polysphondylium violaceum</name>
    <dbReference type="NCBI Taxonomy" id="133409"/>
    <lineage>
        <taxon>Eukaryota</taxon>
        <taxon>Amoebozoa</taxon>
        <taxon>Evosea</taxon>
        <taxon>Eumycetozoa</taxon>
        <taxon>Dictyostelia</taxon>
        <taxon>Dictyosteliales</taxon>
        <taxon>Dictyosteliaceae</taxon>
        <taxon>Polysphondylium</taxon>
    </lineage>
</organism>
<dbReference type="GO" id="GO:0016020">
    <property type="term" value="C:membrane"/>
    <property type="evidence" value="ECO:0007669"/>
    <property type="project" value="UniProtKB-SubCell"/>
</dbReference>
<dbReference type="GO" id="GO:0004659">
    <property type="term" value="F:prenyltransferase activity"/>
    <property type="evidence" value="ECO:0007669"/>
    <property type="project" value="InterPro"/>
</dbReference>
<dbReference type="AlphaFoldDB" id="A0A8J4PW55"/>
<feature type="transmembrane region" description="Helical" evidence="5">
    <location>
        <begin position="92"/>
        <end position="111"/>
    </location>
</feature>
<feature type="transmembrane region" description="Helical" evidence="5">
    <location>
        <begin position="141"/>
        <end position="160"/>
    </location>
</feature>
<sequence length="228" mass="26306">MNIIKTYLVACRSYVTSTIFNGFLMAFISSMVHIGSLDIAKSIIVYIVCFQTHNFMYLVNSLIDFLNQVDDKETAVDRTLFDVITVDQLKGYLKFILFSILSLLTLTFYWYGYQELLTFFSLVIFQLLCGLTYTQSKYIGLGYLPFISYHVSVYWFFYYSHSGFLPLTGPPFYYSILIAFGIGISLSGNYVRDYDDDKKAGIITLATYFGKKKAIEIIKFFVILFVSF</sequence>
<dbReference type="PANTHER" id="PTHR13929">
    <property type="entry name" value="1,4-DIHYDROXY-2-NAPHTHOATE OCTAPRENYLTRANSFERASE"/>
    <property type="match status" value="1"/>
</dbReference>
<evidence type="ECO:0000256" key="4">
    <source>
        <dbReference type="ARBA" id="ARBA00023136"/>
    </source>
</evidence>
<dbReference type="GO" id="GO:0009234">
    <property type="term" value="P:menaquinone biosynthetic process"/>
    <property type="evidence" value="ECO:0007669"/>
    <property type="project" value="TreeGrafter"/>
</dbReference>
<dbReference type="EMBL" id="AJWJ01000127">
    <property type="protein sequence ID" value="KAF2074830.1"/>
    <property type="molecule type" value="Genomic_DNA"/>
</dbReference>
<dbReference type="Pfam" id="PF01040">
    <property type="entry name" value="UbiA"/>
    <property type="match status" value="1"/>
</dbReference>
<evidence type="ECO:0000256" key="2">
    <source>
        <dbReference type="ARBA" id="ARBA00022692"/>
    </source>
</evidence>
<evidence type="ECO:0000256" key="1">
    <source>
        <dbReference type="ARBA" id="ARBA00004141"/>
    </source>
</evidence>
<proteinExistence type="predicted"/>
<keyword evidence="4 5" id="KW-0472">Membrane</keyword>
<dbReference type="PANTHER" id="PTHR13929:SF4">
    <property type="entry name" value="PRENYLTRANSFERASE-RELATED"/>
    <property type="match status" value="1"/>
</dbReference>
<comment type="caution">
    <text evidence="6">The sequence shown here is derived from an EMBL/GenBank/DDBJ whole genome shotgun (WGS) entry which is preliminary data.</text>
</comment>
<evidence type="ECO:0000313" key="7">
    <source>
        <dbReference type="Proteomes" id="UP000695562"/>
    </source>
</evidence>
<dbReference type="InterPro" id="IPR026046">
    <property type="entry name" value="UBIAD1"/>
</dbReference>
<evidence type="ECO:0000256" key="3">
    <source>
        <dbReference type="ARBA" id="ARBA00022989"/>
    </source>
</evidence>
<dbReference type="GO" id="GO:0042371">
    <property type="term" value="P:vitamin K biosynthetic process"/>
    <property type="evidence" value="ECO:0007669"/>
    <property type="project" value="TreeGrafter"/>
</dbReference>
<dbReference type="CDD" id="cd13962">
    <property type="entry name" value="PT_UbiA_UBIAD1"/>
    <property type="match status" value="1"/>
</dbReference>
<keyword evidence="3 5" id="KW-1133">Transmembrane helix</keyword>
<keyword evidence="7" id="KW-1185">Reference proteome</keyword>
<keyword evidence="2 5" id="KW-0812">Transmembrane</keyword>
<dbReference type="OrthoDB" id="203513at2759"/>
<feature type="transmembrane region" description="Helical" evidence="5">
    <location>
        <begin position="172"/>
        <end position="191"/>
    </location>
</feature>
<evidence type="ECO:0008006" key="8">
    <source>
        <dbReference type="Google" id="ProtNLM"/>
    </source>
</evidence>
<feature type="transmembrane region" description="Helical" evidence="5">
    <location>
        <begin position="43"/>
        <end position="63"/>
    </location>
</feature>
<feature type="transmembrane region" description="Helical" evidence="5">
    <location>
        <begin position="7"/>
        <end position="31"/>
    </location>
</feature>
<gene>
    <name evidence="6" type="ORF">CYY_003856</name>
</gene>
<feature type="transmembrane region" description="Helical" evidence="5">
    <location>
        <begin position="117"/>
        <end position="134"/>
    </location>
</feature>
<comment type="subcellular location">
    <subcellularLocation>
        <location evidence="1">Membrane</location>
        <topology evidence="1">Multi-pass membrane protein</topology>
    </subcellularLocation>
</comment>
<name>A0A8J4PW55_9MYCE</name>
<dbReference type="InterPro" id="IPR000537">
    <property type="entry name" value="UbiA_prenyltransferase"/>
</dbReference>
<accession>A0A8J4PW55</accession>
<reference evidence="6" key="1">
    <citation type="submission" date="2020-01" db="EMBL/GenBank/DDBJ databases">
        <title>Development of genomics and gene disruption for Polysphondylium violaceum indicates a role for the polyketide synthase stlB in stalk morphogenesis.</title>
        <authorList>
            <person name="Narita B."/>
            <person name="Kawabe Y."/>
            <person name="Kin K."/>
            <person name="Saito T."/>
            <person name="Gibbs R."/>
            <person name="Kuspa A."/>
            <person name="Muzny D."/>
            <person name="Queller D."/>
            <person name="Richards S."/>
            <person name="Strassman J."/>
            <person name="Sucgang R."/>
            <person name="Worley K."/>
            <person name="Schaap P."/>
        </authorList>
    </citation>
    <scope>NUCLEOTIDE SEQUENCE</scope>
    <source>
        <strain evidence="6">QSvi11</strain>
    </source>
</reference>
<evidence type="ECO:0000313" key="6">
    <source>
        <dbReference type="EMBL" id="KAF2074830.1"/>
    </source>
</evidence>
<protein>
    <recommendedName>
        <fullName evidence="8">UbiA prenyltransferase family protein</fullName>
    </recommendedName>
</protein>